<sequence>MTQGIKIYGPQGQLWMDSTLVTWNLVEVFRVEAGQSASRYYADLTDREFLAVQIPLEVPKVESQTYEKSVSASGGSVSVSGGNQAASIVVMCR</sequence>
<gene>
    <name evidence="1" type="ORF">UFOVP236_25</name>
</gene>
<proteinExistence type="predicted"/>
<organism evidence="1">
    <name type="scientific">uncultured Caudovirales phage</name>
    <dbReference type="NCBI Taxonomy" id="2100421"/>
    <lineage>
        <taxon>Viruses</taxon>
        <taxon>Duplodnaviria</taxon>
        <taxon>Heunggongvirae</taxon>
        <taxon>Uroviricota</taxon>
        <taxon>Caudoviricetes</taxon>
        <taxon>Peduoviridae</taxon>
        <taxon>Maltschvirus</taxon>
        <taxon>Maltschvirus maltsch</taxon>
    </lineage>
</organism>
<dbReference type="EMBL" id="LR798284">
    <property type="protein sequence ID" value="CAB5220312.1"/>
    <property type="molecule type" value="Genomic_DNA"/>
</dbReference>
<evidence type="ECO:0000313" key="1">
    <source>
        <dbReference type="EMBL" id="CAB5220312.1"/>
    </source>
</evidence>
<accession>A0A6J7WUE6</accession>
<reference evidence="1" key="1">
    <citation type="submission" date="2020-05" db="EMBL/GenBank/DDBJ databases">
        <authorList>
            <person name="Chiriac C."/>
            <person name="Salcher M."/>
            <person name="Ghai R."/>
            <person name="Kavagutti S V."/>
        </authorList>
    </citation>
    <scope>NUCLEOTIDE SEQUENCE</scope>
</reference>
<protein>
    <submittedName>
        <fullName evidence="1">Uncharacterized protein</fullName>
    </submittedName>
</protein>
<name>A0A6J7WUE6_9CAUD</name>